<evidence type="ECO:0000313" key="2">
    <source>
        <dbReference type="Proteomes" id="UP000007329"/>
    </source>
</evidence>
<dbReference type="PATRIC" id="fig|1232724.3.peg.1107"/>
<reference evidence="1 2" key="2">
    <citation type="journal article" date="2012" name="Nucleic Acids Res.">
        <title>Massive gene acquisitions in Mycobacterium indicus pranii provide a perspective on mycobacterial evolution.</title>
        <authorList>
            <person name="Saini V."/>
            <person name="Raghuvanshi S."/>
            <person name="Khurana J.P."/>
            <person name="Ahmed N."/>
            <person name="Hasnain S.E."/>
            <person name="Tyagi A.K."/>
            <person name="Tyagi A.K."/>
        </authorList>
    </citation>
    <scope>NUCLEOTIDE SEQUENCE [LARGE SCALE GENOMIC DNA]</scope>
    <source>
        <strain evidence="2">DSM 45239 / MTCC 9506</strain>
    </source>
</reference>
<reference evidence="1 2" key="1">
    <citation type="journal article" date="2007" name="PLoS ONE">
        <title>Molecular analysis of a leprosy immunotherapeutic bacillus provides insights into Mycobacterium evolution.</title>
        <authorList>
            <person name="Ahmed N."/>
            <person name="Saini V."/>
            <person name="Raghuvanshi S."/>
            <person name="Khurana J.P."/>
            <person name="Tyagi A.K."/>
            <person name="Tyagi A.K."/>
            <person name="Hasnain S.E."/>
        </authorList>
    </citation>
    <scope>NUCLEOTIDE SEQUENCE [LARGE SCALE GENOMIC DNA]</scope>
    <source>
        <strain evidence="1">MTCC 9506</strain>
    </source>
</reference>
<dbReference type="HOGENOM" id="CLU_3346151_0_0_11"/>
<gene>
    <name evidence="1" type="ORF">MIP_01564</name>
</gene>
<dbReference type="AlphaFoldDB" id="J9W807"/>
<protein>
    <submittedName>
        <fullName evidence="1">Uncharacterized protein</fullName>
    </submittedName>
</protein>
<organism evidence="1 2">
    <name type="scientific">Mycobacterium indicus pranii (strain DSM 45239 / MTCC 9506)</name>
    <dbReference type="NCBI Taxonomy" id="1232724"/>
    <lineage>
        <taxon>Bacteria</taxon>
        <taxon>Bacillati</taxon>
        <taxon>Actinomycetota</taxon>
        <taxon>Actinomycetes</taxon>
        <taxon>Mycobacteriales</taxon>
        <taxon>Mycobacteriaceae</taxon>
        <taxon>Mycobacterium</taxon>
        <taxon>Mycobacterium avium complex (MAC)</taxon>
    </lineage>
</organism>
<dbReference type="KEGG" id="mid:MIP_01564"/>
<dbReference type="Proteomes" id="UP000007329">
    <property type="component" value="Chromosome"/>
</dbReference>
<evidence type="ECO:0000313" key="1">
    <source>
        <dbReference type="EMBL" id="AFS13080.1"/>
    </source>
</evidence>
<proteinExistence type="predicted"/>
<sequence>MSRELCHIGGRGGQSHFGGGYSSSVRIAGCGTADQEA</sequence>
<name>J9W807_MYCIP</name>
<dbReference type="EMBL" id="CP002275">
    <property type="protein sequence ID" value="AFS13080.1"/>
    <property type="molecule type" value="Genomic_DNA"/>
</dbReference>
<accession>J9W807</accession>